<reference evidence="1" key="1">
    <citation type="submission" date="2023-06" db="EMBL/GenBank/DDBJ databases">
        <authorList>
            <person name="DeJong R.J."/>
            <person name="Yoon E."/>
            <person name="Radersma M."/>
            <person name="Veenstra M."/>
            <person name="Churu J."/>
            <person name="Moleakunnel K."/>
            <person name="Weaver G."/>
            <person name="Hill E."/>
            <person name="Janvier A."/>
            <person name="Harlow L."/>
            <person name="Kramer C."/>
            <person name="Seinen K."/>
            <person name="Chen A."/>
            <person name="Minasian M."/>
            <person name="Doorn S."/>
            <person name="Dole C."/>
            <person name="Ramsey F."/>
            <person name="Nieze J."/>
            <person name="Baker A."/>
            <person name="Swierenga S."/>
            <person name="White A."/>
            <person name="Howland A."/>
            <person name="Ko C."/>
            <person name="Russell D.A."/>
            <person name="Jacobs-Sera D."/>
            <person name="Hatfull G.F."/>
        </authorList>
    </citation>
    <scope>NUCLEOTIDE SEQUENCE</scope>
</reference>
<dbReference type="EMBL" id="OR159659">
    <property type="protein sequence ID" value="WKW85530.1"/>
    <property type="molecule type" value="Genomic_DNA"/>
</dbReference>
<keyword evidence="2" id="KW-1185">Reference proteome</keyword>
<accession>A0ACD4UKW7</accession>
<dbReference type="Proteomes" id="UP001654496">
    <property type="component" value="Segment"/>
</dbReference>
<organism evidence="1 2">
    <name type="scientific">Rhodococcus phage Reynauld</name>
    <dbReference type="NCBI Taxonomy" id="3062845"/>
    <lineage>
        <taxon>Viruses</taxon>
        <taxon>Duplodnaviria</taxon>
        <taxon>Heunggongvirae</taxon>
        <taxon>Uroviricota</taxon>
        <taxon>Caudoviricetes</taxon>
        <taxon>Caudoviricetes incertae sedis</taxon>
        <taxon>Reynauldvirus</taxon>
        <taxon>Reynauldvirus reynauld</taxon>
    </lineage>
</organism>
<evidence type="ECO:0000313" key="1">
    <source>
        <dbReference type="EMBL" id="WKW85530.1"/>
    </source>
</evidence>
<gene>
    <name evidence="1" type="primary">78</name>
    <name evidence="1" type="ORF">SEA_REYNAULD_78</name>
</gene>
<evidence type="ECO:0000313" key="2">
    <source>
        <dbReference type="Proteomes" id="UP001654496"/>
    </source>
</evidence>
<protein>
    <submittedName>
        <fullName evidence="1">Helix-turn-helix DNA binding domain protein</fullName>
    </submittedName>
</protein>
<name>A0ACD4UKW7_9CAUD</name>
<sequence length="75" mass="8536">MTDEATEKFIRGMTKTRIQLGMTQAELQRKVFGFDGPEINRHERGHVKRISLSRALQISRAMGYSIEVLVEVGES</sequence>
<proteinExistence type="predicted"/>